<proteinExistence type="predicted"/>
<organism evidence="1 2">
    <name type="scientific">Archangium gephyra</name>
    <dbReference type="NCBI Taxonomy" id="48"/>
    <lineage>
        <taxon>Bacteria</taxon>
        <taxon>Pseudomonadati</taxon>
        <taxon>Myxococcota</taxon>
        <taxon>Myxococcia</taxon>
        <taxon>Myxococcales</taxon>
        <taxon>Cystobacterineae</taxon>
        <taxon>Archangiaceae</taxon>
        <taxon>Archangium</taxon>
    </lineage>
</organism>
<evidence type="ECO:0000313" key="2">
    <source>
        <dbReference type="Proteomes" id="UP000035579"/>
    </source>
</evidence>
<dbReference type="KEGG" id="age:AA314_00834"/>
<dbReference type="AlphaFoldDB" id="A0AAC8Q1K5"/>
<sequence length="555" mass="61885">MRWGTARPAGWIWLLALILQACATTGAMEGLEPEEDLPAEEAGRDLPPPWEARHVETDEEARRAEATAALSGMRGVASHVEEAGADLVFRFWAQNGVLTLLSWKRGGTSAGLALKTAAFAPGLETYLPTYVNARTGELVLTLHRERHGWGLRALTTSDNAKPLEARTLPVRRTGVTADTLAQAHAVAIQLAKGLRVPDGGSATVLADVLLDDERVLGATTARYESLGGAPIREPSPELIAQLTQALLPFTHGLGPRTLRLTLMAEHRRTERHARWRVVEAGTLRPAAEAPPDLVAEHYALYERILREWREETQDAFLQAGVSSTEFLATWFISSLALRGGIALFEAVAPRLAPILARGGSEAVAWFRSFLARVRPAEREQFHRLWTKAQTRGLSVAEKEQFRKLMARFEKLLDARLDGDASRELRQMAHNDFYGKFHTDLAKLLLDDGKRRYPVHHRLPLEYAHLFDRLNINARENLWGVHRLVHERINNVWTAFRPAKGRATAEDVRKVAAIVDRHFGRWFNQRYETGHSASALAKAEADALDEVKVLIDLLLT</sequence>
<reference evidence="1 2" key="1">
    <citation type="submission" date="2015-05" db="EMBL/GenBank/DDBJ databases">
        <title>Genome assembly of Archangium gephyra DSM 2261.</title>
        <authorList>
            <person name="Sharma G."/>
            <person name="Subramanian S."/>
        </authorList>
    </citation>
    <scope>NUCLEOTIDE SEQUENCE [LARGE SCALE GENOMIC DNA]</scope>
    <source>
        <strain evidence="1 2">DSM 2261</strain>
    </source>
</reference>
<accession>A0AAC8Q1K5</accession>
<dbReference type="EMBL" id="CP011509">
    <property type="protein sequence ID" value="AKI99207.1"/>
    <property type="molecule type" value="Genomic_DNA"/>
</dbReference>
<gene>
    <name evidence="1" type="ORF">AA314_00834</name>
</gene>
<protein>
    <recommendedName>
        <fullName evidence="3">Lipoprotein</fullName>
    </recommendedName>
</protein>
<evidence type="ECO:0008006" key="3">
    <source>
        <dbReference type="Google" id="ProtNLM"/>
    </source>
</evidence>
<name>A0AAC8Q1K5_9BACT</name>
<dbReference type="PROSITE" id="PS51257">
    <property type="entry name" value="PROKAR_LIPOPROTEIN"/>
    <property type="match status" value="1"/>
</dbReference>
<evidence type="ECO:0000313" key="1">
    <source>
        <dbReference type="EMBL" id="AKI99207.1"/>
    </source>
</evidence>
<dbReference type="Proteomes" id="UP000035579">
    <property type="component" value="Chromosome"/>
</dbReference>